<accession>F4L316</accession>
<keyword evidence="3" id="KW-1185">Reference proteome</keyword>
<protein>
    <submittedName>
        <fullName evidence="2">Uncharacterized protein</fullName>
    </submittedName>
</protein>
<dbReference type="STRING" id="760192.Halhy_2809"/>
<evidence type="ECO:0000313" key="2">
    <source>
        <dbReference type="EMBL" id="AEE50675.1"/>
    </source>
</evidence>
<organism evidence="2 3">
    <name type="scientific">Haliscomenobacter hydrossis (strain ATCC 27775 / DSM 1100 / LMG 10767 / O)</name>
    <dbReference type="NCBI Taxonomy" id="760192"/>
    <lineage>
        <taxon>Bacteria</taxon>
        <taxon>Pseudomonadati</taxon>
        <taxon>Bacteroidota</taxon>
        <taxon>Saprospiria</taxon>
        <taxon>Saprospirales</taxon>
        <taxon>Haliscomenobacteraceae</taxon>
        <taxon>Haliscomenobacter</taxon>
    </lineage>
</organism>
<proteinExistence type="predicted"/>
<evidence type="ECO:0000313" key="3">
    <source>
        <dbReference type="Proteomes" id="UP000008461"/>
    </source>
</evidence>
<dbReference type="AlphaFoldDB" id="F4L316"/>
<reference evidence="2 3" key="1">
    <citation type="journal article" date="2011" name="Stand. Genomic Sci.">
        <title>Complete genome sequence of Haliscomenobacter hydrossis type strain (O).</title>
        <authorList>
            <consortium name="US DOE Joint Genome Institute (JGI-PGF)"/>
            <person name="Daligault H."/>
            <person name="Lapidus A."/>
            <person name="Zeytun A."/>
            <person name="Nolan M."/>
            <person name="Lucas S."/>
            <person name="Del Rio T.G."/>
            <person name="Tice H."/>
            <person name="Cheng J.F."/>
            <person name="Tapia R."/>
            <person name="Han C."/>
            <person name="Goodwin L."/>
            <person name="Pitluck S."/>
            <person name="Liolios K."/>
            <person name="Pagani I."/>
            <person name="Ivanova N."/>
            <person name="Huntemann M."/>
            <person name="Mavromatis K."/>
            <person name="Mikhailova N."/>
            <person name="Pati A."/>
            <person name="Chen A."/>
            <person name="Palaniappan K."/>
            <person name="Land M."/>
            <person name="Hauser L."/>
            <person name="Brambilla E.M."/>
            <person name="Rohde M."/>
            <person name="Verbarg S."/>
            <person name="Goker M."/>
            <person name="Bristow J."/>
            <person name="Eisen J.A."/>
            <person name="Markowitz V."/>
            <person name="Hugenholtz P."/>
            <person name="Kyrpides N.C."/>
            <person name="Klenk H.P."/>
            <person name="Woyke T."/>
        </authorList>
    </citation>
    <scope>NUCLEOTIDE SEQUENCE [LARGE SCALE GENOMIC DNA]</scope>
    <source>
        <strain evidence="3">ATCC 27775 / DSM 1100 / LMG 10767 / O</strain>
    </source>
</reference>
<feature type="region of interest" description="Disordered" evidence="1">
    <location>
        <begin position="128"/>
        <end position="151"/>
    </location>
</feature>
<dbReference type="HOGENOM" id="CLU_1105928_0_0_10"/>
<dbReference type="KEGG" id="hhy:Halhy_2809"/>
<reference key="2">
    <citation type="submission" date="2011-04" db="EMBL/GenBank/DDBJ databases">
        <title>Complete sequence of chromosome of Haliscomenobacter hydrossis DSM 1100.</title>
        <authorList>
            <consortium name="US DOE Joint Genome Institute (JGI-PGF)"/>
            <person name="Lucas S."/>
            <person name="Han J."/>
            <person name="Lapidus A."/>
            <person name="Bruce D."/>
            <person name="Goodwin L."/>
            <person name="Pitluck S."/>
            <person name="Peters L."/>
            <person name="Kyrpides N."/>
            <person name="Mavromatis K."/>
            <person name="Ivanova N."/>
            <person name="Ovchinnikova G."/>
            <person name="Pagani I."/>
            <person name="Daligault H."/>
            <person name="Detter J.C."/>
            <person name="Han C."/>
            <person name="Land M."/>
            <person name="Hauser L."/>
            <person name="Markowitz V."/>
            <person name="Cheng J.-F."/>
            <person name="Hugenholtz P."/>
            <person name="Woyke T."/>
            <person name="Wu D."/>
            <person name="Verbarg S."/>
            <person name="Frueling A."/>
            <person name="Brambilla E."/>
            <person name="Klenk H.-P."/>
            <person name="Eisen J.A."/>
        </authorList>
    </citation>
    <scope>NUCLEOTIDE SEQUENCE</scope>
    <source>
        <strain>DSM 1100</strain>
    </source>
</reference>
<evidence type="ECO:0000256" key="1">
    <source>
        <dbReference type="SAM" id="MobiDB-lite"/>
    </source>
</evidence>
<name>F4L316_HALH1</name>
<feature type="compositionally biased region" description="Pro residues" evidence="1">
    <location>
        <begin position="128"/>
        <end position="144"/>
    </location>
</feature>
<dbReference type="EMBL" id="CP002691">
    <property type="protein sequence ID" value="AEE50675.1"/>
    <property type="molecule type" value="Genomic_DNA"/>
</dbReference>
<gene>
    <name evidence="2" type="ordered locus">Halhy_2809</name>
</gene>
<dbReference type="Proteomes" id="UP000008461">
    <property type="component" value="Chromosome"/>
</dbReference>
<dbReference type="RefSeq" id="WP_013765223.1">
    <property type="nucleotide sequence ID" value="NC_015510.1"/>
</dbReference>
<dbReference type="OrthoDB" id="1100725at2"/>
<sequence length="251" mass="28184">MDLQQARILVRKINSLFKSMEMDGSPQPTPIERDLMLSYLRQLYQAFLTDATDAHKVTVTAPVVEIPVSTPPPKSEPSTPIVETPKPYVPPVVTIVEPPKVEVPPVIEQREEPKVYIPPVEIPVPVVPEVKPTPEPPKPEPSPQPTGTNAHGLESLFSFKKATELSEKLSEMPIADLTKGMSINDRLLYMNELFGRDMSKLDEVLRALNNFPSLESAKSYLMGIAGQYNWSQEERSEIAQSFIKLVRRRFV</sequence>